<dbReference type="GO" id="GO:0052689">
    <property type="term" value="F:carboxylic ester hydrolase activity"/>
    <property type="evidence" value="ECO:0007669"/>
    <property type="project" value="UniProtKB-KW"/>
</dbReference>
<dbReference type="SUPFAM" id="SSF53474">
    <property type="entry name" value="alpha/beta-Hydrolases"/>
    <property type="match status" value="1"/>
</dbReference>
<dbReference type="Proteomes" id="UP000069912">
    <property type="component" value="Chromosome"/>
</dbReference>
<dbReference type="FunFam" id="3.40.50.1820:FF:000002">
    <property type="entry name" value="S-formylglutathione hydrolase"/>
    <property type="match status" value="1"/>
</dbReference>
<dbReference type="Pfam" id="PF00756">
    <property type="entry name" value="Esterase"/>
    <property type="match status" value="1"/>
</dbReference>
<comment type="similarity">
    <text evidence="1 7">Belongs to the esterase D family.</text>
</comment>
<sequence>MELIESKKIFGGDQVRYKHDSKVLGCEMVFSLFLPKEAQEHPVPLVWFLSGLTCDDQNFSTKSGFQRYAADLGLAVLIPDTSPRGSEVADDEAYDLGQGAGFYLNASQEPWASHYRMYDYLLEELAELVEDCLPHGSSQQAIMGHSMGGYGALMMGLKNPQRFQSISAFAPISNPTQVPWGQKAFSAYLGPDESAWADWDPVHLIKEAKDEIPIFISQGTADEFYPEQLAESAFLEAAEGADYPVRYQKEEGYDHSYYTISTFIGKHLKFHKGYL</sequence>
<proteinExistence type="inferred from homology"/>
<reference evidence="8 9" key="1">
    <citation type="journal article" date="2016" name="Genome Announc.">
        <title>Complete Genome Sequences of Aerococcus christensenii CCUG 28831T, Aerococcus sanguinicola CCUG 43001T, Aerococcus urinae CCUG 36881T, Aerococcus urinaeequi CCUG 28094T, Aerococcus urinaehominis CCUG 42038 BT, and Aerococcus viridans CCUG 4311T.</title>
        <authorList>
            <person name="Carkaci D."/>
            <person name="Dargis R."/>
            <person name="Nielsen X.C."/>
            <person name="Skovgaard O."/>
            <person name="Fuursted K."/>
            <person name="Christensen J.J."/>
        </authorList>
    </citation>
    <scope>NUCLEOTIDE SEQUENCE [LARGE SCALE GENOMIC DNA]</scope>
    <source>
        <strain evidence="8 9">CCUG43001</strain>
    </source>
</reference>
<dbReference type="Gene3D" id="3.40.50.1820">
    <property type="entry name" value="alpha/beta hydrolase"/>
    <property type="match status" value="1"/>
</dbReference>
<dbReference type="EMBL" id="CP014160">
    <property type="protein sequence ID" value="AMB93798.1"/>
    <property type="molecule type" value="Genomic_DNA"/>
</dbReference>
<evidence type="ECO:0000256" key="1">
    <source>
        <dbReference type="ARBA" id="ARBA00005622"/>
    </source>
</evidence>
<accession>A0A0X8FAK5</accession>
<dbReference type="AlphaFoldDB" id="A0A0X8FAK5"/>
<dbReference type="PANTHER" id="PTHR10061">
    <property type="entry name" value="S-FORMYLGLUTATHIONE HYDROLASE"/>
    <property type="match status" value="1"/>
</dbReference>
<dbReference type="KEGG" id="asan:AWM72_03025"/>
<feature type="active site" description="Charge relay system" evidence="6">
    <location>
        <position position="146"/>
    </location>
</feature>
<protein>
    <recommendedName>
        <fullName evidence="5 7">S-formylglutathione hydrolase</fullName>
        <ecNumber evidence="5 7">3.1.2.12</ecNumber>
    </recommendedName>
</protein>
<reference evidence="9" key="2">
    <citation type="submission" date="2016-01" db="EMBL/GenBank/DDBJ databases">
        <title>Six Aerococcus type strain genome sequencing and assembly using PacBio and Illumina Hiseq.</title>
        <authorList>
            <person name="Carkaci D."/>
            <person name="Dargis R."/>
            <person name="Nielsen X.C."/>
            <person name="Skovgaard O."/>
            <person name="Fuursted K."/>
            <person name="Christensen J.J."/>
        </authorList>
    </citation>
    <scope>NUCLEOTIDE SEQUENCE [LARGE SCALE GENOMIC DNA]</scope>
    <source>
        <strain evidence="9">CCUG43001</strain>
    </source>
</reference>
<feature type="active site" description="Charge relay system" evidence="6">
    <location>
        <position position="222"/>
    </location>
</feature>
<evidence type="ECO:0000256" key="6">
    <source>
        <dbReference type="PIRSR" id="PIRSR614186-1"/>
    </source>
</evidence>
<keyword evidence="2 7" id="KW-0719">Serine esterase</keyword>
<dbReference type="InterPro" id="IPR014186">
    <property type="entry name" value="S-formylglutathione_hydrol"/>
</dbReference>
<evidence type="ECO:0000313" key="8">
    <source>
        <dbReference type="EMBL" id="AMB93798.1"/>
    </source>
</evidence>
<evidence type="ECO:0000256" key="2">
    <source>
        <dbReference type="ARBA" id="ARBA00022487"/>
    </source>
</evidence>
<dbReference type="RefSeq" id="WP_067972955.1">
    <property type="nucleotide sequence ID" value="NZ_CAJHKM010000004.1"/>
</dbReference>
<keyword evidence="9" id="KW-1185">Reference proteome</keyword>
<dbReference type="GO" id="GO:0046294">
    <property type="term" value="P:formaldehyde catabolic process"/>
    <property type="evidence" value="ECO:0007669"/>
    <property type="project" value="InterPro"/>
</dbReference>
<dbReference type="GeneID" id="92903041"/>
<gene>
    <name evidence="8" type="ORF">AWM72_03025</name>
</gene>
<dbReference type="GO" id="GO:0018738">
    <property type="term" value="F:S-formylglutathione hydrolase activity"/>
    <property type="evidence" value="ECO:0007669"/>
    <property type="project" value="UniProtKB-UniRule"/>
</dbReference>
<evidence type="ECO:0000256" key="4">
    <source>
        <dbReference type="ARBA" id="ARBA00047590"/>
    </source>
</evidence>
<evidence type="ECO:0000256" key="5">
    <source>
        <dbReference type="NCBIfam" id="TIGR02821"/>
    </source>
</evidence>
<evidence type="ECO:0000313" key="9">
    <source>
        <dbReference type="Proteomes" id="UP000069912"/>
    </source>
</evidence>
<dbReference type="GO" id="GO:0005829">
    <property type="term" value="C:cytosol"/>
    <property type="evidence" value="ECO:0007669"/>
    <property type="project" value="TreeGrafter"/>
</dbReference>
<dbReference type="InterPro" id="IPR000801">
    <property type="entry name" value="Esterase-like"/>
</dbReference>
<comment type="function">
    <text evidence="7">Serine hydrolase involved in the detoxification of formaldehyde.</text>
</comment>
<dbReference type="EC" id="3.1.2.12" evidence="5 7"/>
<dbReference type="NCBIfam" id="TIGR02821">
    <property type="entry name" value="fghA_ester_D"/>
    <property type="match status" value="1"/>
</dbReference>
<keyword evidence="3 7" id="KW-0378">Hydrolase</keyword>
<evidence type="ECO:0000256" key="3">
    <source>
        <dbReference type="ARBA" id="ARBA00022801"/>
    </source>
</evidence>
<comment type="catalytic activity">
    <reaction evidence="4 7">
        <text>S-formylglutathione + H2O = formate + glutathione + H(+)</text>
        <dbReference type="Rhea" id="RHEA:14961"/>
        <dbReference type="ChEBI" id="CHEBI:15377"/>
        <dbReference type="ChEBI" id="CHEBI:15378"/>
        <dbReference type="ChEBI" id="CHEBI:15740"/>
        <dbReference type="ChEBI" id="CHEBI:57688"/>
        <dbReference type="ChEBI" id="CHEBI:57925"/>
        <dbReference type="EC" id="3.1.2.12"/>
    </reaction>
</comment>
<dbReference type="PANTHER" id="PTHR10061:SF1">
    <property type="entry name" value="S-FORMYLGLUTATHIONE HYDROLASE YEIG"/>
    <property type="match status" value="1"/>
</dbReference>
<feature type="active site" description="Charge relay system" evidence="6">
    <location>
        <position position="255"/>
    </location>
</feature>
<evidence type="ECO:0000256" key="7">
    <source>
        <dbReference type="RuleBase" id="RU363068"/>
    </source>
</evidence>
<name>A0A0X8FAK5_9LACT</name>
<dbReference type="InterPro" id="IPR029058">
    <property type="entry name" value="AB_hydrolase_fold"/>
</dbReference>
<organism evidence="8 9">
    <name type="scientific">Aerococcus sanguinicola</name>
    <dbReference type="NCBI Taxonomy" id="119206"/>
    <lineage>
        <taxon>Bacteria</taxon>
        <taxon>Bacillati</taxon>
        <taxon>Bacillota</taxon>
        <taxon>Bacilli</taxon>
        <taxon>Lactobacillales</taxon>
        <taxon>Aerococcaceae</taxon>
        <taxon>Aerococcus</taxon>
    </lineage>
</organism>